<comment type="caution">
    <text evidence="2">The sequence shown here is derived from an EMBL/GenBank/DDBJ whole genome shotgun (WGS) entry which is preliminary data.</text>
</comment>
<gene>
    <name evidence="2" type="primary">eutL_3</name>
    <name evidence="2" type="ORF">SDC9_64299</name>
</gene>
<dbReference type="PIRSF" id="PIRSF012290">
    <property type="entry name" value="EutL_PduB"/>
    <property type="match status" value="1"/>
</dbReference>
<dbReference type="InterPro" id="IPR037233">
    <property type="entry name" value="CcmK-like_sf"/>
</dbReference>
<dbReference type="InterPro" id="IPR044870">
    <property type="entry name" value="BMC_CP"/>
</dbReference>
<dbReference type="AlphaFoldDB" id="A0A644XP31"/>
<name>A0A644XP31_9ZZZZ</name>
<dbReference type="PROSITE" id="PS51931">
    <property type="entry name" value="BMC_CP"/>
    <property type="match status" value="1"/>
</dbReference>
<dbReference type="InterPro" id="IPR009193">
    <property type="entry name" value="EutL_PduB"/>
</dbReference>
<sequence length="218" mass="23265">MKNDKIYAKMLSCYTIARVTDALAKALELREDQKSICIFTANLDDFIYIAGDDTTKKADVELVYVKSMWAGGGNATSLLQGEGIGILAGPDIAQVRAAAEALRDFENSHILYGTSCNEDDSICYLTYCISSVGSYFSKAFNIPLGASLSWNGAPPVESVFATDAALKASNAKLVLFMGPPTETNWGAALLTGTQADCVTANAAWGRAVQQVADQHICI</sequence>
<reference evidence="2" key="1">
    <citation type="submission" date="2019-08" db="EMBL/GenBank/DDBJ databases">
        <authorList>
            <person name="Kucharzyk K."/>
            <person name="Murdoch R.W."/>
            <person name="Higgins S."/>
            <person name="Loffler F."/>
        </authorList>
    </citation>
    <scope>NUCLEOTIDE SEQUENCE</scope>
</reference>
<dbReference type="NCBIfam" id="NF011934">
    <property type="entry name" value="PRK15405.1"/>
    <property type="match status" value="1"/>
</dbReference>
<accession>A0A644XP31</accession>
<evidence type="ECO:0000259" key="1">
    <source>
        <dbReference type="PROSITE" id="PS51931"/>
    </source>
</evidence>
<dbReference type="GO" id="GO:0031469">
    <property type="term" value="C:bacterial microcompartment"/>
    <property type="evidence" value="ECO:0007669"/>
    <property type="project" value="InterPro"/>
</dbReference>
<dbReference type="Gene3D" id="3.30.70.1710">
    <property type="match status" value="2"/>
</dbReference>
<dbReference type="EMBL" id="VSSQ01002881">
    <property type="protein sequence ID" value="MPM17899.1"/>
    <property type="molecule type" value="Genomic_DNA"/>
</dbReference>
<protein>
    <submittedName>
        <fullName evidence="2">Ethanolamine utilization protein EutL</fullName>
    </submittedName>
</protein>
<organism evidence="2">
    <name type="scientific">bioreactor metagenome</name>
    <dbReference type="NCBI Taxonomy" id="1076179"/>
    <lineage>
        <taxon>unclassified sequences</taxon>
        <taxon>metagenomes</taxon>
        <taxon>ecological metagenomes</taxon>
    </lineage>
</organism>
<proteinExistence type="predicted"/>
<feature type="domain" description="BMC circularly permuted" evidence="1">
    <location>
        <begin position="112"/>
        <end position="218"/>
    </location>
</feature>
<evidence type="ECO:0000313" key="2">
    <source>
        <dbReference type="EMBL" id="MPM17899.1"/>
    </source>
</evidence>